<evidence type="ECO:0000313" key="4">
    <source>
        <dbReference type="Proteomes" id="UP001172082"/>
    </source>
</evidence>
<comment type="similarity">
    <text evidence="1">Belongs to the AHA1 family.</text>
</comment>
<organism evidence="3 4">
    <name type="scientific">Splendidivirga corallicola</name>
    <dbReference type="NCBI Taxonomy" id="3051826"/>
    <lineage>
        <taxon>Bacteria</taxon>
        <taxon>Pseudomonadati</taxon>
        <taxon>Bacteroidota</taxon>
        <taxon>Cytophagia</taxon>
        <taxon>Cytophagales</taxon>
        <taxon>Splendidivirgaceae</taxon>
        <taxon>Splendidivirga</taxon>
    </lineage>
</organism>
<dbReference type="Pfam" id="PF08327">
    <property type="entry name" value="AHSA1"/>
    <property type="match status" value="1"/>
</dbReference>
<protein>
    <submittedName>
        <fullName evidence="3">SRPBCC domain-containing protein</fullName>
    </submittedName>
</protein>
<dbReference type="RefSeq" id="WP_346753727.1">
    <property type="nucleotide sequence ID" value="NZ_JAUJEA010000008.1"/>
</dbReference>
<dbReference type="Proteomes" id="UP001172082">
    <property type="component" value="Unassembled WGS sequence"/>
</dbReference>
<sequence>MTQNKVYLKRTLNHPIERVFHAFTKPEYITNWFGPINTSTTHADMEFVEGGQYRFQIKKQDNSFFYMQGTYQSIIPPTHLSFTVSYEGLSDAMLMTSIVSINFTSKGTGTEISLVQSFESVPKDLERRTQSWEHMLERLNEMLKIS</sequence>
<dbReference type="CDD" id="cd07814">
    <property type="entry name" value="SRPBCC_CalC_Aha1-like"/>
    <property type="match status" value="1"/>
</dbReference>
<dbReference type="InterPro" id="IPR013538">
    <property type="entry name" value="ASHA1/2-like_C"/>
</dbReference>
<dbReference type="Gene3D" id="3.30.530.20">
    <property type="match status" value="1"/>
</dbReference>
<gene>
    <name evidence="3" type="ORF">QQ008_20105</name>
</gene>
<keyword evidence="4" id="KW-1185">Reference proteome</keyword>
<dbReference type="InterPro" id="IPR023393">
    <property type="entry name" value="START-like_dom_sf"/>
</dbReference>
<dbReference type="EMBL" id="JAUJEA010000008">
    <property type="protein sequence ID" value="MDN5203704.1"/>
    <property type="molecule type" value="Genomic_DNA"/>
</dbReference>
<comment type="caution">
    <text evidence="3">The sequence shown here is derived from an EMBL/GenBank/DDBJ whole genome shotgun (WGS) entry which is preliminary data.</text>
</comment>
<evidence type="ECO:0000313" key="3">
    <source>
        <dbReference type="EMBL" id="MDN5203704.1"/>
    </source>
</evidence>
<proteinExistence type="inferred from homology"/>
<dbReference type="SUPFAM" id="SSF55961">
    <property type="entry name" value="Bet v1-like"/>
    <property type="match status" value="1"/>
</dbReference>
<evidence type="ECO:0000256" key="1">
    <source>
        <dbReference type="ARBA" id="ARBA00006817"/>
    </source>
</evidence>
<name>A0ABT8KSG7_9BACT</name>
<reference evidence="3" key="1">
    <citation type="submission" date="2023-06" db="EMBL/GenBank/DDBJ databases">
        <title>Genomic of Parafulvivirga corallium.</title>
        <authorList>
            <person name="Wang G."/>
        </authorList>
    </citation>
    <scope>NUCLEOTIDE SEQUENCE</scope>
    <source>
        <strain evidence="3">BMA10</strain>
    </source>
</reference>
<feature type="domain" description="Activator of Hsp90 ATPase homologue 1/2-like C-terminal" evidence="2">
    <location>
        <begin position="13"/>
        <end position="143"/>
    </location>
</feature>
<evidence type="ECO:0000259" key="2">
    <source>
        <dbReference type="Pfam" id="PF08327"/>
    </source>
</evidence>
<accession>A0ABT8KSG7</accession>